<dbReference type="GO" id="GO:0019144">
    <property type="term" value="F:ADP-sugar diphosphatase activity"/>
    <property type="evidence" value="ECO:0007669"/>
    <property type="project" value="TreeGrafter"/>
</dbReference>
<evidence type="ECO:0000256" key="4">
    <source>
        <dbReference type="ARBA" id="ARBA00013297"/>
    </source>
</evidence>
<dbReference type="InterPro" id="IPR015797">
    <property type="entry name" value="NUDIX_hydrolase-like_dom_sf"/>
</dbReference>
<dbReference type="GO" id="GO:0006753">
    <property type="term" value="P:nucleoside phosphate metabolic process"/>
    <property type="evidence" value="ECO:0007669"/>
    <property type="project" value="TreeGrafter"/>
</dbReference>
<evidence type="ECO:0000313" key="16">
    <source>
        <dbReference type="EMBL" id="SPH18284.1"/>
    </source>
</evidence>
<evidence type="ECO:0000256" key="5">
    <source>
        <dbReference type="ARBA" id="ARBA00022723"/>
    </source>
</evidence>
<dbReference type="Gene3D" id="3.10.490.10">
    <property type="entry name" value="Gamma-glutamyl cyclotransferase-like"/>
    <property type="match status" value="1"/>
</dbReference>
<dbReference type="EMBL" id="OMOQ01000001">
    <property type="protein sequence ID" value="SPH18284.1"/>
    <property type="molecule type" value="Genomic_DNA"/>
</dbReference>
<dbReference type="PANTHER" id="PTHR11839">
    <property type="entry name" value="UDP/ADP-SUGAR PYROPHOSPHATASE"/>
    <property type="match status" value="1"/>
</dbReference>
<evidence type="ECO:0000256" key="10">
    <source>
        <dbReference type="ARBA" id="ARBA00030308"/>
    </source>
</evidence>
<dbReference type="InterPro" id="IPR004385">
    <property type="entry name" value="NDP_pyrophosphatase"/>
</dbReference>
<dbReference type="Pfam" id="PF00293">
    <property type="entry name" value="NUDIX"/>
    <property type="match status" value="1"/>
</dbReference>
<evidence type="ECO:0000256" key="3">
    <source>
        <dbReference type="ARBA" id="ARBA00012453"/>
    </source>
</evidence>
<evidence type="ECO:0000256" key="7">
    <source>
        <dbReference type="ARBA" id="ARBA00022842"/>
    </source>
</evidence>
<dbReference type="EC" id="3.6.1.13" evidence="3"/>
<gene>
    <name evidence="16" type="primary">nudF</name>
    <name evidence="16" type="ORF">DEA8626_01817</name>
</gene>
<dbReference type="InterPro" id="IPR009288">
    <property type="entry name" value="AIG2-like_dom"/>
</dbReference>
<reference evidence="16 17" key="1">
    <citation type="submission" date="2018-03" db="EMBL/GenBank/DDBJ databases">
        <authorList>
            <person name="Keele B.F."/>
        </authorList>
    </citation>
    <scope>NUCLEOTIDE SEQUENCE [LARGE SCALE GENOMIC DNA]</scope>
    <source>
        <strain evidence="16 17">CECT 8626</strain>
    </source>
</reference>
<evidence type="ECO:0000256" key="9">
    <source>
        <dbReference type="ARBA" id="ARBA00030162"/>
    </source>
</evidence>
<evidence type="ECO:0000256" key="11">
    <source>
        <dbReference type="ARBA" id="ARBA00033056"/>
    </source>
</evidence>
<dbReference type="NCBIfam" id="TIGR00052">
    <property type="entry name" value="nudix-type nucleoside diphosphatase, YffH/AdpP family"/>
    <property type="match status" value="1"/>
</dbReference>
<keyword evidence="7 13" id="KW-0460">Magnesium</keyword>
<dbReference type="PANTHER" id="PTHR11839:SF5">
    <property type="entry name" value="ADP-RIBOSE PYROPHOSPHATASE"/>
    <property type="match status" value="1"/>
</dbReference>
<evidence type="ECO:0000256" key="2">
    <source>
        <dbReference type="ARBA" id="ARBA00007482"/>
    </source>
</evidence>
<dbReference type="InterPro" id="IPR020084">
    <property type="entry name" value="NUDIX_hydrolase_CS"/>
</dbReference>
<dbReference type="GO" id="GO:0046872">
    <property type="term" value="F:metal ion binding"/>
    <property type="evidence" value="ECO:0007669"/>
    <property type="project" value="UniProtKB-KW"/>
</dbReference>
<dbReference type="PROSITE" id="PS00893">
    <property type="entry name" value="NUDIX_BOX"/>
    <property type="match status" value="1"/>
</dbReference>
<comment type="function">
    <text evidence="8">Acts on ADP-mannose and ADP-glucose as well as ADP-ribose. Prevents glycogen biosynthesis. The reaction catalyzed by this enzyme is a limiting step of the gluconeogenic process.</text>
</comment>
<dbReference type="Proteomes" id="UP000244924">
    <property type="component" value="Unassembled WGS sequence"/>
</dbReference>
<comment type="similarity">
    <text evidence="2">Belongs to the Nudix hydrolase family. NudF subfamily.</text>
</comment>
<comment type="catalytic activity">
    <reaction evidence="12">
        <text>ADP-D-ribose + H2O = D-ribose 5-phosphate + AMP + 2 H(+)</text>
        <dbReference type="Rhea" id="RHEA:10412"/>
        <dbReference type="ChEBI" id="CHEBI:15377"/>
        <dbReference type="ChEBI" id="CHEBI:15378"/>
        <dbReference type="ChEBI" id="CHEBI:57967"/>
        <dbReference type="ChEBI" id="CHEBI:78346"/>
        <dbReference type="ChEBI" id="CHEBI:456215"/>
        <dbReference type="EC" id="3.6.1.13"/>
    </reaction>
</comment>
<keyword evidence="5 13" id="KW-0479">Metal-binding</keyword>
<comment type="cofactor">
    <cofactor evidence="1 13">
        <name>Mg(2+)</name>
        <dbReference type="ChEBI" id="CHEBI:18420"/>
    </cofactor>
</comment>
<sequence>MGRAALAVSGFFFYGTLCHAPLRRVVLGRDAKLFAARLPGFAVSWAEGRAHALVQPENGATAEGGLLADATEGEAALLEYYGAVIGHEPHEVTVETEAGPVTAVAWFPSRERWQAGPAWRLADWAGRFGAVVTATAEEVMRGFGARDPGGMALRYPMMLIRGGARVRARAGTGAGGSVLRRHASPGDVVTSRVEEVYSNYFAVEEFDLRFRRFDGEMSPEVDRAVFISGDAAVVLPYDPVRDRVLLIEQFRMGAYARGDSQPWLLEAVAGRVDGGETPEEAAVREAREEAGLELQALIPARHYYPSPAAKGEYLYSYVGIADLPDAAAGLGGLPSETEDIRAHVVTFERFQQLVESGEANTAPLVILAEWLARNRPRLRADAKAREVAPRGA</sequence>
<feature type="binding site" evidence="13">
    <location>
        <position position="289"/>
    </location>
    <ligand>
        <name>Mg(2+)</name>
        <dbReference type="ChEBI" id="CHEBI:18420"/>
        <label>1</label>
    </ligand>
</feature>
<feature type="domain" description="Nudix hydrolase" evidence="15">
    <location>
        <begin position="227"/>
        <end position="367"/>
    </location>
</feature>
<dbReference type="InterPro" id="IPR013024">
    <property type="entry name" value="GGCT-like"/>
</dbReference>
<dbReference type="PROSITE" id="PS51462">
    <property type="entry name" value="NUDIX"/>
    <property type="match status" value="1"/>
</dbReference>
<feature type="binding site" evidence="13">
    <location>
        <position position="269"/>
    </location>
    <ligand>
        <name>Mg(2+)</name>
        <dbReference type="ChEBI" id="CHEBI:18420"/>
        <label>1</label>
    </ligand>
</feature>
<dbReference type="GO" id="GO:0047631">
    <property type="term" value="F:ADP-ribose diphosphatase activity"/>
    <property type="evidence" value="ECO:0007669"/>
    <property type="project" value="UniProtKB-EC"/>
</dbReference>
<feature type="short sequence motif" description="Nudix box" evidence="14">
    <location>
        <begin position="270"/>
        <end position="292"/>
    </location>
</feature>
<accession>A0A2R8B6T9</accession>
<organism evidence="16 17">
    <name type="scientific">Albidovulum aquaemixtae</name>
    <dbReference type="NCBI Taxonomy" id="1542388"/>
    <lineage>
        <taxon>Bacteria</taxon>
        <taxon>Pseudomonadati</taxon>
        <taxon>Pseudomonadota</taxon>
        <taxon>Alphaproteobacteria</taxon>
        <taxon>Rhodobacterales</taxon>
        <taxon>Paracoccaceae</taxon>
        <taxon>Albidovulum</taxon>
    </lineage>
</organism>
<evidence type="ECO:0000256" key="6">
    <source>
        <dbReference type="ARBA" id="ARBA00022801"/>
    </source>
</evidence>
<protein>
    <recommendedName>
        <fullName evidence="4">ADP-ribose pyrophosphatase</fullName>
        <ecNumber evidence="3">3.6.1.13</ecNumber>
    </recommendedName>
    <alternativeName>
        <fullName evidence="9">ADP-ribose diphosphatase</fullName>
    </alternativeName>
    <alternativeName>
        <fullName evidence="11">ADP-ribose phosphohydrolase</fullName>
    </alternativeName>
    <alternativeName>
        <fullName evidence="10">Adenosine diphosphoribose pyrophosphatase</fullName>
    </alternativeName>
</protein>
<dbReference type="SUPFAM" id="SSF55811">
    <property type="entry name" value="Nudix"/>
    <property type="match status" value="1"/>
</dbReference>
<feature type="binding site" evidence="13">
    <location>
        <position position="285"/>
    </location>
    <ligand>
        <name>Mg(2+)</name>
        <dbReference type="ChEBI" id="CHEBI:18420"/>
        <label>1</label>
    </ligand>
</feature>
<evidence type="ECO:0000256" key="13">
    <source>
        <dbReference type="PIRSR" id="PIRSR604385-2"/>
    </source>
</evidence>
<dbReference type="GO" id="GO:0019693">
    <property type="term" value="P:ribose phosphate metabolic process"/>
    <property type="evidence" value="ECO:0007669"/>
    <property type="project" value="TreeGrafter"/>
</dbReference>
<dbReference type="CDD" id="cd24155">
    <property type="entry name" value="NUDIX_ADPRase"/>
    <property type="match status" value="1"/>
</dbReference>
<dbReference type="Pfam" id="PF06094">
    <property type="entry name" value="GGACT"/>
    <property type="match status" value="1"/>
</dbReference>
<dbReference type="AlphaFoldDB" id="A0A2R8B6T9"/>
<keyword evidence="6 16" id="KW-0378">Hydrolase</keyword>
<dbReference type="GO" id="GO:0005829">
    <property type="term" value="C:cytosol"/>
    <property type="evidence" value="ECO:0007669"/>
    <property type="project" value="TreeGrafter"/>
</dbReference>
<name>A0A2R8B6T9_9RHOB</name>
<dbReference type="InterPro" id="IPR000086">
    <property type="entry name" value="NUDIX_hydrolase_dom"/>
</dbReference>
<evidence type="ECO:0000256" key="14">
    <source>
        <dbReference type="PIRSR" id="PIRSR604385-3"/>
    </source>
</evidence>
<evidence type="ECO:0000256" key="8">
    <source>
        <dbReference type="ARBA" id="ARBA00025164"/>
    </source>
</evidence>
<evidence type="ECO:0000256" key="1">
    <source>
        <dbReference type="ARBA" id="ARBA00001946"/>
    </source>
</evidence>
<feature type="binding site" evidence="13">
    <location>
        <position position="338"/>
    </location>
    <ligand>
        <name>Mg(2+)</name>
        <dbReference type="ChEBI" id="CHEBI:18420"/>
        <label>1</label>
    </ligand>
</feature>
<keyword evidence="17" id="KW-1185">Reference proteome</keyword>
<dbReference type="CDD" id="cd06661">
    <property type="entry name" value="GGCT_like"/>
    <property type="match status" value="1"/>
</dbReference>
<evidence type="ECO:0000259" key="15">
    <source>
        <dbReference type="PROSITE" id="PS51462"/>
    </source>
</evidence>
<proteinExistence type="inferred from homology"/>
<evidence type="ECO:0000313" key="17">
    <source>
        <dbReference type="Proteomes" id="UP000244924"/>
    </source>
</evidence>
<dbReference type="Gene3D" id="3.90.79.10">
    <property type="entry name" value="Nucleoside Triphosphate Pyrophosphohydrolase"/>
    <property type="match status" value="1"/>
</dbReference>
<evidence type="ECO:0000256" key="12">
    <source>
        <dbReference type="ARBA" id="ARBA00049546"/>
    </source>
</evidence>